<dbReference type="AlphaFoldDB" id="A0A1W6SQ93"/>
<dbReference type="GO" id="GO:0003677">
    <property type="term" value="F:DNA binding"/>
    <property type="evidence" value="ECO:0007669"/>
    <property type="project" value="InterPro"/>
</dbReference>
<dbReference type="Pfam" id="PF04471">
    <property type="entry name" value="Mrr_cat"/>
    <property type="match status" value="1"/>
</dbReference>
<dbReference type="GO" id="GO:0009307">
    <property type="term" value="P:DNA restriction-modification system"/>
    <property type="evidence" value="ECO:0007669"/>
    <property type="project" value="InterPro"/>
</dbReference>
<proteinExistence type="predicted"/>
<dbReference type="KEGG" id="nlc:EBAPG3_009415"/>
<dbReference type="EMBL" id="CP021106">
    <property type="protein sequence ID" value="ARO87967.1"/>
    <property type="molecule type" value="Genomic_DNA"/>
</dbReference>
<dbReference type="eggNOG" id="ENOG5032S48">
    <property type="taxonomic scope" value="Bacteria"/>
</dbReference>
<evidence type="ECO:0000313" key="3">
    <source>
        <dbReference type="Proteomes" id="UP000012179"/>
    </source>
</evidence>
<accession>A0A1W6SQ93</accession>
<dbReference type="RefSeq" id="WP_040852306.1">
    <property type="nucleotide sequence ID" value="NZ_CP021106.3"/>
</dbReference>
<dbReference type="OrthoDB" id="9129966at2"/>
<dbReference type="SUPFAM" id="SSF52980">
    <property type="entry name" value="Restriction endonuclease-like"/>
    <property type="match status" value="1"/>
</dbReference>
<keyword evidence="3" id="KW-1185">Reference proteome</keyword>
<feature type="domain" description="Restriction endonuclease type IV Mrr" evidence="1">
    <location>
        <begin position="42"/>
        <end position="114"/>
    </location>
</feature>
<evidence type="ECO:0000259" key="1">
    <source>
        <dbReference type="Pfam" id="PF04471"/>
    </source>
</evidence>
<reference evidence="2 3" key="1">
    <citation type="journal article" date="2015" name="Int. J. Syst. Evol. Microbiol.">
        <title>Nitrosospira lacus sp. nov., a psychrotolerant, ammonia-oxidizing bacterium from sandy lake sediment.</title>
        <authorList>
            <person name="Urakawa H."/>
            <person name="Garcia J.C."/>
            <person name="Nielsen J.L."/>
            <person name="Le V.Q."/>
            <person name="Kozlowski J.A."/>
            <person name="Stein L.Y."/>
            <person name="Lim C.K."/>
            <person name="Pommerening-Roser A."/>
            <person name="Martens-Habbena W."/>
            <person name="Stahl D.A."/>
            <person name="Klotz M.G."/>
        </authorList>
    </citation>
    <scope>NUCLEOTIDE SEQUENCE [LARGE SCALE GENOMIC DNA]</scope>
    <source>
        <strain evidence="2 3">APG3</strain>
    </source>
</reference>
<gene>
    <name evidence="2" type="ORF">EBAPG3_009415</name>
</gene>
<organism evidence="2 3">
    <name type="scientific">Nitrosospira lacus</name>
    <dbReference type="NCBI Taxonomy" id="1288494"/>
    <lineage>
        <taxon>Bacteria</taxon>
        <taxon>Pseudomonadati</taxon>
        <taxon>Pseudomonadota</taxon>
        <taxon>Betaproteobacteria</taxon>
        <taxon>Nitrosomonadales</taxon>
        <taxon>Nitrosomonadaceae</taxon>
        <taxon>Nitrosospira</taxon>
    </lineage>
</organism>
<name>A0A1W6SQ93_9PROT</name>
<evidence type="ECO:0000313" key="2">
    <source>
        <dbReference type="EMBL" id="ARO87967.1"/>
    </source>
</evidence>
<dbReference type="InterPro" id="IPR011335">
    <property type="entry name" value="Restrct_endonuc-II-like"/>
</dbReference>
<protein>
    <recommendedName>
        <fullName evidence="1">Restriction endonuclease type IV Mrr domain-containing protein</fullName>
    </recommendedName>
</protein>
<dbReference type="InterPro" id="IPR007560">
    <property type="entry name" value="Restrct_endonuc_IV_Mrr"/>
</dbReference>
<dbReference type="GO" id="GO:0004519">
    <property type="term" value="F:endonuclease activity"/>
    <property type="evidence" value="ECO:0007669"/>
    <property type="project" value="InterPro"/>
</dbReference>
<sequence>MPQRTNDFQQLIAMIYSLIVADNGTVTESAMVLDKDSETLREVDILIAHRHANHDFRVMIECRDRSRKDTVAWIDELIGKANSLQVDKVVAVSKEGFTISATKKAAKNGIVTLSLEDALETDWSEFPIKPGIAAVSVETFVLQELYYFAQTEFRSLKEIGLESTAIQAGIEWGSVKEFCIALFQQQASHLQAQVNNRRATLFKTLEDIKKVLLLEFEVETPDLLVKGATGEQIRIPRLKFVVTGTREVVDMARKHQKFNGLMISTCEHVFPEGSAIKLCMAQDPETKQLRGRWQMIPSLNNNKKVGSF</sequence>
<dbReference type="Proteomes" id="UP000012179">
    <property type="component" value="Chromosome"/>
</dbReference>